<evidence type="ECO:0000256" key="3">
    <source>
        <dbReference type="ARBA" id="ARBA00022692"/>
    </source>
</evidence>
<feature type="transmembrane region" description="Helical" evidence="6">
    <location>
        <begin position="88"/>
        <end position="105"/>
    </location>
</feature>
<dbReference type="InterPro" id="IPR012926">
    <property type="entry name" value="TMEM120A/B"/>
</dbReference>
<feature type="transmembrane region" description="Helical" evidence="6">
    <location>
        <begin position="111"/>
        <end position="129"/>
    </location>
</feature>
<feature type="transmembrane region" description="Helical" evidence="6">
    <location>
        <begin position="141"/>
        <end position="160"/>
    </location>
</feature>
<proteinExistence type="inferred from homology"/>
<dbReference type="AlphaFoldDB" id="I3EFR1"/>
<dbReference type="InParanoid" id="I3EFR1"/>
<dbReference type="GO" id="GO:0016020">
    <property type="term" value="C:membrane"/>
    <property type="evidence" value="ECO:0007669"/>
    <property type="project" value="UniProtKB-SubCell"/>
</dbReference>
<protein>
    <submittedName>
        <fullName evidence="7">Uncharacterized protein</fullName>
    </submittedName>
</protein>
<feature type="transmembrane region" description="Helical" evidence="6">
    <location>
        <begin position="166"/>
        <end position="187"/>
    </location>
</feature>
<reference evidence="7" key="1">
    <citation type="submission" date="2011-01" db="EMBL/GenBank/DDBJ databases">
        <title>The Genome Sequence of Nematocida parisii strain ERTm3.</title>
        <authorList>
            <consortium name="The Broad Institute Genome Sequencing Platform"/>
            <consortium name="The Broad Institute Genome Sequencing Center for Infectious Disease"/>
            <person name="Cuomo C."/>
            <person name="Troemel E."/>
            <person name="Young S.K."/>
            <person name="Zeng Q."/>
            <person name="Gargeya S."/>
            <person name="Fitzgerald M."/>
            <person name="Haas B."/>
            <person name="Abouelleil A."/>
            <person name="Alvarado L."/>
            <person name="Arachchi H.M."/>
            <person name="Berlin A."/>
            <person name="Chapman S.B."/>
            <person name="Gearin G."/>
            <person name="Goldberg J."/>
            <person name="Griggs A."/>
            <person name="Gujja S."/>
            <person name="Hansen M."/>
            <person name="Heiman D."/>
            <person name="Howarth C."/>
            <person name="Larimer J."/>
            <person name="Lui A."/>
            <person name="MacDonald P.J.P."/>
            <person name="McCowen C."/>
            <person name="Montmayeur A."/>
            <person name="Murphy C."/>
            <person name="Neiman D."/>
            <person name="Pearson M."/>
            <person name="Priest M."/>
            <person name="Roberts A."/>
            <person name="Saif S."/>
            <person name="Shea T."/>
            <person name="Sisk P."/>
            <person name="Stolte C."/>
            <person name="Sykes S."/>
            <person name="Wortman J."/>
            <person name="Nusbaum C."/>
            <person name="Birren B."/>
        </authorList>
    </citation>
    <scope>NUCLEOTIDE SEQUENCE</scope>
    <source>
        <strain evidence="7">ERTm3</strain>
    </source>
</reference>
<dbReference type="PANTHER" id="PTHR21433">
    <property type="entry name" value="TRANSMEMBRANE PROTEIN INDUCED BY TUMOR NECROSIS FACTOR ALPHA"/>
    <property type="match status" value="1"/>
</dbReference>
<dbReference type="Pfam" id="PF07851">
    <property type="entry name" value="TMEM120A-B"/>
    <property type="match status" value="1"/>
</dbReference>
<feature type="transmembrane region" description="Helical" evidence="6">
    <location>
        <begin position="256"/>
        <end position="281"/>
    </location>
</feature>
<keyword evidence="8" id="KW-1185">Reference proteome</keyword>
<evidence type="ECO:0000256" key="4">
    <source>
        <dbReference type="ARBA" id="ARBA00022989"/>
    </source>
</evidence>
<dbReference type="OrthoDB" id="2015098at2759"/>
<evidence type="ECO:0000256" key="6">
    <source>
        <dbReference type="SAM" id="Phobius"/>
    </source>
</evidence>
<name>I3EFR1_NEMP3</name>
<keyword evidence="4 6" id="KW-1133">Transmembrane helix</keyword>
<dbReference type="OMA" id="WPNTGPW"/>
<organism evidence="7 8">
    <name type="scientific">Nematocida parisii (strain ERTm3)</name>
    <name type="common">Nematode killer fungus</name>
    <dbReference type="NCBI Taxonomy" id="935791"/>
    <lineage>
        <taxon>Eukaryota</taxon>
        <taxon>Fungi</taxon>
        <taxon>Fungi incertae sedis</taxon>
        <taxon>Microsporidia</taxon>
        <taxon>Nematocida</taxon>
    </lineage>
</organism>
<dbReference type="PANTHER" id="PTHR21433:SF0">
    <property type="entry name" value="TRANSMEMBRANE PROTEIN 120 HOMOLOG"/>
    <property type="match status" value="1"/>
</dbReference>
<evidence type="ECO:0000256" key="5">
    <source>
        <dbReference type="ARBA" id="ARBA00023136"/>
    </source>
</evidence>
<gene>
    <name evidence="7" type="ORF">NEQG_01502</name>
</gene>
<dbReference type="Proteomes" id="UP000002872">
    <property type="component" value="Unassembled WGS sequence"/>
</dbReference>
<evidence type="ECO:0000313" key="8">
    <source>
        <dbReference type="Proteomes" id="UP000002872"/>
    </source>
</evidence>
<keyword evidence="3 6" id="KW-0812">Transmembrane</keyword>
<accession>I3EFR1</accession>
<dbReference type="EMBL" id="GL870879">
    <property type="protein sequence ID" value="EIJ88058.1"/>
    <property type="molecule type" value="Genomic_DNA"/>
</dbReference>
<evidence type="ECO:0000256" key="2">
    <source>
        <dbReference type="ARBA" id="ARBA00009700"/>
    </source>
</evidence>
<feature type="transmembrane region" description="Helical" evidence="6">
    <location>
        <begin position="223"/>
        <end position="244"/>
    </location>
</feature>
<dbReference type="HOGENOM" id="CLU_963423_0_0_1"/>
<evidence type="ECO:0000256" key="1">
    <source>
        <dbReference type="ARBA" id="ARBA00004141"/>
    </source>
</evidence>
<sequence length="288" mass="33500">MNACARLVTLHQDLAELNEKTEKTKITIKKTLKEIRAADKLTQKDKAIIEKVKAEVSTSKILELSLGTNEVKLPEKLKYKYKSDYEKFKLTSTITVTILTLLNLLVFQNKIMDTIQILIQIYIYSTLTIREHILINNGSNIKMWWIIHHYICIIITGMMLTCPEESFSFIRVPVLKFLFVLSCSQVVQYQYQMRRLYIHRAIKKADPLEITSDVMNVSLMANLWVAVGILVLFQFIQMYVSYYIYTLHVIHQWKNYQPLIGALLICAMSFGNTFTIFYTCYNKGVAPK</sequence>
<comment type="subcellular location">
    <subcellularLocation>
        <location evidence="1">Membrane</location>
        <topology evidence="1">Multi-pass membrane protein</topology>
    </subcellularLocation>
</comment>
<comment type="similarity">
    <text evidence="2">Belongs to the TMEM120 family.</text>
</comment>
<keyword evidence="5 6" id="KW-0472">Membrane</keyword>
<evidence type="ECO:0000313" key="7">
    <source>
        <dbReference type="EMBL" id="EIJ88058.1"/>
    </source>
</evidence>
<dbReference type="VEuPathDB" id="MicrosporidiaDB:NEQG_01502"/>